<dbReference type="EMBL" id="ABFK02000020">
    <property type="protein sequence ID" value="EDS02536.1"/>
    <property type="molecule type" value="Genomic_DNA"/>
</dbReference>
<keyword evidence="4" id="KW-1185">Reference proteome</keyword>
<dbReference type="RefSeq" id="WP_004328108.1">
    <property type="nucleotide sequence ID" value="NZ_DS499577.1"/>
</dbReference>
<comment type="caution">
    <text evidence="3">The sequence shown here is derived from an EMBL/GenBank/DDBJ whole genome shotgun (WGS) entry which is preliminary data.</text>
</comment>
<dbReference type="GeneID" id="73802573"/>
<accession>B0MYF8</accession>
<proteinExistence type="predicted"/>
<dbReference type="eggNOG" id="ENOG502Z96M">
    <property type="taxonomic scope" value="Bacteria"/>
</dbReference>
<reference evidence="3" key="2">
    <citation type="submission" date="2013-09" db="EMBL/GenBank/DDBJ databases">
        <title>Draft genome sequence of Alistipes putredinis (DSM 17216).</title>
        <authorList>
            <person name="Sudarsanam P."/>
            <person name="Ley R."/>
            <person name="Guruge J."/>
            <person name="Turnbaugh P.J."/>
            <person name="Mahowald M."/>
            <person name="Liep D."/>
            <person name="Gordon J."/>
        </authorList>
    </citation>
    <scope>NUCLEOTIDE SEQUENCE</scope>
    <source>
        <strain evidence="3">DSM 17216</strain>
    </source>
</reference>
<keyword evidence="1" id="KW-0472">Membrane</keyword>
<keyword evidence="1" id="KW-1133">Transmembrane helix</keyword>
<feature type="transmembrane region" description="Helical" evidence="1">
    <location>
        <begin position="12"/>
        <end position="33"/>
    </location>
</feature>
<feature type="domain" description="Anti-bacteriophage protein A/HamA C-terminal" evidence="2">
    <location>
        <begin position="60"/>
        <end position="195"/>
    </location>
</feature>
<keyword evidence="1" id="KW-0812">Transmembrane</keyword>
<dbReference type="InterPro" id="IPR014976">
    <property type="entry name" value="AbpA_HamA_C"/>
</dbReference>
<sequence>METVLLHKSAFLYVTSIFRLSSFVFANALLTGITKTFVPFYSSFPEIYSNIANERMYEPVKSVFDTISTDKIKKENSIITSISDLQYVIPDPDTRKFVQTILRRETSVDEIRKRLHVPILLLHECDKTQKATELSETYLEEIKRYHLDRAVNYFNIQNGKQKKQNVHGYDNIQFHLILFPVPNKNEIVNWFVERAKQIKEDA</sequence>
<gene>
    <name evidence="3" type="ORF">ALIPUT_02065</name>
</gene>
<dbReference type="HOGENOM" id="CLU_1352270_0_0_10"/>
<name>B0MYF8_9BACT</name>
<dbReference type="Pfam" id="PF08878">
    <property type="entry name" value="HamA"/>
    <property type="match status" value="1"/>
</dbReference>
<reference evidence="3" key="1">
    <citation type="submission" date="2007-10" db="EMBL/GenBank/DDBJ databases">
        <authorList>
            <person name="Fulton L."/>
            <person name="Clifton S."/>
            <person name="Fulton B."/>
            <person name="Xu J."/>
            <person name="Minx P."/>
            <person name="Pepin K.H."/>
            <person name="Johnson M."/>
            <person name="Thiruvilangam P."/>
            <person name="Bhonagiri V."/>
            <person name="Nash W.E."/>
            <person name="Mardis E.R."/>
            <person name="Wilson R.K."/>
        </authorList>
    </citation>
    <scope>NUCLEOTIDE SEQUENCE [LARGE SCALE GENOMIC DNA]</scope>
    <source>
        <strain evidence="3">DSM 17216</strain>
    </source>
</reference>
<evidence type="ECO:0000256" key="1">
    <source>
        <dbReference type="SAM" id="Phobius"/>
    </source>
</evidence>
<dbReference type="AlphaFoldDB" id="B0MYF8"/>
<organism evidence="3 4">
    <name type="scientific">Alistipes putredinis DSM 17216</name>
    <dbReference type="NCBI Taxonomy" id="445970"/>
    <lineage>
        <taxon>Bacteria</taxon>
        <taxon>Pseudomonadati</taxon>
        <taxon>Bacteroidota</taxon>
        <taxon>Bacteroidia</taxon>
        <taxon>Bacteroidales</taxon>
        <taxon>Rikenellaceae</taxon>
        <taxon>Alistipes</taxon>
    </lineage>
</organism>
<dbReference type="Proteomes" id="UP000005819">
    <property type="component" value="Unassembled WGS sequence"/>
</dbReference>
<evidence type="ECO:0000313" key="4">
    <source>
        <dbReference type="Proteomes" id="UP000005819"/>
    </source>
</evidence>
<evidence type="ECO:0000259" key="2">
    <source>
        <dbReference type="Pfam" id="PF08878"/>
    </source>
</evidence>
<evidence type="ECO:0000313" key="3">
    <source>
        <dbReference type="EMBL" id="EDS02536.1"/>
    </source>
</evidence>
<protein>
    <recommendedName>
        <fullName evidence="2">Anti-bacteriophage protein A/HamA C-terminal domain-containing protein</fullName>
    </recommendedName>
</protein>